<accession>A0AAJ0HQI7</accession>
<feature type="compositionally biased region" description="Basic and acidic residues" evidence="1">
    <location>
        <begin position="112"/>
        <end position="121"/>
    </location>
</feature>
<organism evidence="2 3">
    <name type="scientific">Lasiosphaeria hispida</name>
    <dbReference type="NCBI Taxonomy" id="260671"/>
    <lineage>
        <taxon>Eukaryota</taxon>
        <taxon>Fungi</taxon>
        <taxon>Dikarya</taxon>
        <taxon>Ascomycota</taxon>
        <taxon>Pezizomycotina</taxon>
        <taxon>Sordariomycetes</taxon>
        <taxon>Sordariomycetidae</taxon>
        <taxon>Sordariales</taxon>
        <taxon>Lasiosphaeriaceae</taxon>
        <taxon>Lasiosphaeria</taxon>
    </lineage>
</organism>
<proteinExistence type="predicted"/>
<dbReference type="AlphaFoldDB" id="A0AAJ0HQI7"/>
<protein>
    <submittedName>
        <fullName evidence="2">Uncharacterized protein</fullName>
    </submittedName>
</protein>
<gene>
    <name evidence="2" type="ORF">B0T25DRAFT_628977</name>
</gene>
<dbReference type="Proteomes" id="UP001275084">
    <property type="component" value="Unassembled WGS sequence"/>
</dbReference>
<feature type="region of interest" description="Disordered" evidence="1">
    <location>
        <begin position="154"/>
        <end position="177"/>
    </location>
</feature>
<evidence type="ECO:0000313" key="2">
    <source>
        <dbReference type="EMBL" id="KAK3359624.1"/>
    </source>
</evidence>
<comment type="caution">
    <text evidence="2">The sequence shown here is derived from an EMBL/GenBank/DDBJ whole genome shotgun (WGS) entry which is preliminary data.</text>
</comment>
<dbReference type="EMBL" id="JAUIQD010000002">
    <property type="protein sequence ID" value="KAK3359624.1"/>
    <property type="molecule type" value="Genomic_DNA"/>
</dbReference>
<dbReference type="PANTHER" id="PTHR37048:SF2">
    <property type="entry name" value="QUESTIONABLE PROTEIN"/>
    <property type="match status" value="1"/>
</dbReference>
<dbReference type="PANTHER" id="PTHR37048">
    <property type="entry name" value="QUESTIONABLE PROTEIN"/>
    <property type="match status" value="1"/>
</dbReference>
<name>A0AAJ0HQI7_9PEZI</name>
<feature type="compositionally biased region" description="Basic and acidic residues" evidence="1">
    <location>
        <begin position="158"/>
        <end position="177"/>
    </location>
</feature>
<keyword evidence="3" id="KW-1185">Reference proteome</keyword>
<evidence type="ECO:0000313" key="3">
    <source>
        <dbReference type="Proteomes" id="UP001275084"/>
    </source>
</evidence>
<evidence type="ECO:0000256" key="1">
    <source>
        <dbReference type="SAM" id="MobiDB-lite"/>
    </source>
</evidence>
<feature type="region of interest" description="Disordered" evidence="1">
    <location>
        <begin position="47"/>
        <end position="71"/>
    </location>
</feature>
<sequence>MWLPRQDELALPTGLDVGCHDHPVVILSDKAQRNKVVVLTLTSFGGTDLSTKHPDNPARRSSYLPISPSPPHPDNGIILKLKQNARLKKNSYISTETQHTVLLSALRTYTSRDRDPTHENHPQSSRQPAAKEYILTSESFKKLTKYAKFPAAGAHAHAHAEQADRQARHQARARDRAALQQLEAETKAAEAQRAYCYCAGCGRWRAAAGVHGLPLTPGCDYRRRASGYQTVAAGRSDDGGRSASGDGGFAVGAKTVLAGLASLVTVGYLGGKWLGKKLFG</sequence>
<reference evidence="2" key="1">
    <citation type="journal article" date="2023" name="Mol. Phylogenet. Evol.">
        <title>Genome-scale phylogeny and comparative genomics of the fungal order Sordariales.</title>
        <authorList>
            <person name="Hensen N."/>
            <person name="Bonometti L."/>
            <person name="Westerberg I."/>
            <person name="Brannstrom I.O."/>
            <person name="Guillou S."/>
            <person name="Cros-Aarteil S."/>
            <person name="Calhoun S."/>
            <person name="Haridas S."/>
            <person name="Kuo A."/>
            <person name="Mondo S."/>
            <person name="Pangilinan J."/>
            <person name="Riley R."/>
            <person name="LaButti K."/>
            <person name="Andreopoulos B."/>
            <person name="Lipzen A."/>
            <person name="Chen C."/>
            <person name="Yan M."/>
            <person name="Daum C."/>
            <person name="Ng V."/>
            <person name="Clum A."/>
            <person name="Steindorff A."/>
            <person name="Ohm R.A."/>
            <person name="Martin F."/>
            <person name="Silar P."/>
            <person name="Natvig D.O."/>
            <person name="Lalanne C."/>
            <person name="Gautier V."/>
            <person name="Ament-Velasquez S.L."/>
            <person name="Kruys A."/>
            <person name="Hutchinson M.I."/>
            <person name="Powell A.J."/>
            <person name="Barry K."/>
            <person name="Miller A.N."/>
            <person name="Grigoriev I.V."/>
            <person name="Debuchy R."/>
            <person name="Gladieux P."/>
            <person name="Hiltunen Thoren M."/>
            <person name="Johannesson H."/>
        </authorList>
    </citation>
    <scope>NUCLEOTIDE SEQUENCE</scope>
    <source>
        <strain evidence="2">CBS 955.72</strain>
    </source>
</reference>
<reference evidence="2" key="2">
    <citation type="submission" date="2023-06" db="EMBL/GenBank/DDBJ databases">
        <authorList>
            <consortium name="Lawrence Berkeley National Laboratory"/>
            <person name="Haridas S."/>
            <person name="Hensen N."/>
            <person name="Bonometti L."/>
            <person name="Westerberg I."/>
            <person name="Brannstrom I.O."/>
            <person name="Guillou S."/>
            <person name="Cros-Aarteil S."/>
            <person name="Calhoun S."/>
            <person name="Kuo A."/>
            <person name="Mondo S."/>
            <person name="Pangilinan J."/>
            <person name="Riley R."/>
            <person name="Labutti K."/>
            <person name="Andreopoulos B."/>
            <person name="Lipzen A."/>
            <person name="Chen C."/>
            <person name="Yanf M."/>
            <person name="Daum C."/>
            <person name="Ng V."/>
            <person name="Clum A."/>
            <person name="Steindorff A."/>
            <person name="Ohm R."/>
            <person name="Martin F."/>
            <person name="Silar P."/>
            <person name="Natvig D."/>
            <person name="Lalanne C."/>
            <person name="Gautier V."/>
            <person name="Ament-Velasquez S.L."/>
            <person name="Kruys A."/>
            <person name="Hutchinson M.I."/>
            <person name="Powell A.J."/>
            <person name="Barry K."/>
            <person name="Miller A.N."/>
            <person name="Grigoriev I.V."/>
            <person name="Debuchy R."/>
            <person name="Gladieux P."/>
            <person name="Thoren M.H."/>
            <person name="Johannesson H."/>
        </authorList>
    </citation>
    <scope>NUCLEOTIDE SEQUENCE</scope>
    <source>
        <strain evidence="2">CBS 955.72</strain>
    </source>
</reference>
<feature type="region of interest" description="Disordered" evidence="1">
    <location>
        <begin position="112"/>
        <end position="131"/>
    </location>
</feature>